<reference evidence="2 3" key="1">
    <citation type="journal article" date="2023" name="G3 (Bethesda)">
        <title>A chromosome-level genome assembly of Zasmidium syzygii isolated from banana leaves.</title>
        <authorList>
            <person name="van Westerhoven A.C."/>
            <person name="Mehrabi R."/>
            <person name="Talebi R."/>
            <person name="Steentjes M.B.F."/>
            <person name="Corcolon B."/>
            <person name="Chong P.A."/>
            <person name="Kema G.H.J."/>
            <person name="Seidl M.F."/>
        </authorList>
    </citation>
    <scope>NUCLEOTIDE SEQUENCE [LARGE SCALE GENOMIC DNA]</scope>
    <source>
        <strain evidence="2 3">P124</strain>
    </source>
</reference>
<keyword evidence="1" id="KW-0472">Membrane</keyword>
<keyword evidence="3" id="KW-1185">Reference proteome</keyword>
<protein>
    <submittedName>
        <fullName evidence="2">Uncharacterized protein</fullName>
    </submittedName>
</protein>
<keyword evidence="1" id="KW-0812">Transmembrane</keyword>
<name>A0ABR0EA50_ZASCE</name>
<sequence length="316" mass="35026">MSTTTPSATDLYGLGTRLGIYLQTLSTLLAFPNIIRLDPKSQFAGTVLALQLPVRWWNRHNTHAITVPEMWIALAELLLFTGPGCLLLYMSFALQRWLWRDESGGTMLRKESVRGQGLNFAQAAVVTVWGNVTNGVFCWWVVAGQHMPLPNAANPIWLLGNRDVRDASVKWTLGIQAAVTMVCELAPLGLYIAAWVESVKDYWDERQGRRRNYQRVSHRRAEWTEFGLPGFLHGRSTWLAILCAGLSTVYVVILVVSIERTIVLAGLRPAGDVGDPGQLLPLVTGAVSFASAVFNTGRPVVRVERFQGGGRTYYAV</sequence>
<gene>
    <name evidence="2" type="ORF">PRZ48_010962</name>
</gene>
<feature type="transmembrane region" description="Helical" evidence="1">
    <location>
        <begin position="173"/>
        <end position="196"/>
    </location>
</feature>
<accession>A0ABR0EA50</accession>
<comment type="caution">
    <text evidence="2">The sequence shown here is derived from an EMBL/GenBank/DDBJ whole genome shotgun (WGS) entry which is preliminary data.</text>
</comment>
<organism evidence="2 3">
    <name type="scientific">Zasmidium cellare</name>
    <name type="common">Wine cellar mold</name>
    <name type="synonym">Racodium cellare</name>
    <dbReference type="NCBI Taxonomy" id="395010"/>
    <lineage>
        <taxon>Eukaryota</taxon>
        <taxon>Fungi</taxon>
        <taxon>Dikarya</taxon>
        <taxon>Ascomycota</taxon>
        <taxon>Pezizomycotina</taxon>
        <taxon>Dothideomycetes</taxon>
        <taxon>Dothideomycetidae</taxon>
        <taxon>Mycosphaerellales</taxon>
        <taxon>Mycosphaerellaceae</taxon>
        <taxon>Zasmidium</taxon>
    </lineage>
</organism>
<dbReference type="EMBL" id="JAXOVC010000008">
    <property type="protein sequence ID" value="KAK4498304.1"/>
    <property type="molecule type" value="Genomic_DNA"/>
</dbReference>
<keyword evidence="1" id="KW-1133">Transmembrane helix</keyword>
<evidence type="ECO:0000313" key="2">
    <source>
        <dbReference type="EMBL" id="KAK4498304.1"/>
    </source>
</evidence>
<feature type="transmembrane region" description="Helical" evidence="1">
    <location>
        <begin position="238"/>
        <end position="258"/>
    </location>
</feature>
<feature type="transmembrane region" description="Helical" evidence="1">
    <location>
        <begin position="77"/>
        <end position="99"/>
    </location>
</feature>
<evidence type="ECO:0000256" key="1">
    <source>
        <dbReference type="SAM" id="Phobius"/>
    </source>
</evidence>
<proteinExistence type="predicted"/>
<dbReference type="Proteomes" id="UP001305779">
    <property type="component" value="Unassembled WGS sequence"/>
</dbReference>
<evidence type="ECO:0000313" key="3">
    <source>
        <dbReference type="Proteomes" id="UP001305779"/>
    </source>
</evidence>